<protein>
    <submittedName>
        <fullName evidence="2">Uncharacterized protein</fullName>
    </submittedName>
</protein>
<keyword evidence="3" id="KW-1185">Reference proteome</keyword>
<reference evidence="3" key="1">
    <citation type="journal article" date="2017" name="Front. Plant Sci.">
        <title>Climate Clever Clovers: New Paradigm to Reduce the Environmental Footprint of Ruminants by Breeding Low Methanogenic Forages Utilizing Haplotype Variation.</title>
        <authorList>
            <person name="Kaur P."/>
            <person name="Appels R."/>
            <person name="Bayer P.E."/>
            <person name="Keeble-Gagnere G."/>
            <person name="Wang J."/>
            <person name="Hirakawa H."/>
            <person name="Shirasawa K."/>
            <person name="Vercoe P."/>
            <person name="Stefanova K."/>
            <person name="Durmic Z."/>
            <person name="Nichols P."/>
            <person name="Revell C."/>
            <person name="Isobe S.N."/>
            <person name="Edwards D."/>
            <person name="Erskine W."/>
        </authorList>
    </citation>
    <scope>NUCLEOTIDE SEQUENCE [LARGE SCALE GENOMIC DNA]</scope>
    <source>
        <strain evidence="3">cv. Daliak</strain>
    </source>
</reference>
<evidence type="ECO:0000256" key="1">
    <source>
        <dbReference type="SAM" id="Phobius"/>
    </source>
</evidence>
<dbReference type="EMBL" id="DF973370">
    <property type="protein sequence ID" value="GAU28228.1"/>
    <property type="molecule type" value="Genomic_DNA"/>
</dbReference>
<feature type="transmembrane region" description="Helical" evidence="1">
    <location>
        <begin position="100"/>
        <end position="123"/>
    </location>
</feature>
<accession>A0A2Z6M9K8</accession>
<keyword evidence="1" id="KW-1133">Transmembrane helix</keyword>
<gene>
    <name evidence="2" type="ORF">TSUD_118360</name>
</gene>
<proteinExistence type="predicted"/>
<keyword evidence="1" id="KW-0472">Membrane</keyword>
<evidence type="ECO:0000313" key="2">
    <source>
        <dbReference type="EMBL" id="GAU28228.1"/>
    </source>
</evidence>
<name>A0A2Z6M9K8_TRISU</name>
<dbReference type="Proteomes" id="UP000242715">
    <property type="component" value="Unassembled WGS sequence"/>
</dbReference>
<sequence length="124" mass="13727">MLNVLCATRSRPWIFFFLHSPSHHHLTVHLAHTTVTALLFLLPSPLVEAVIVNVNFKSPSAEVALLYGTRLCPATAMDFDEVILLFIMTINSKVKDRGTLLGMCFLLDGFTVLIGLDFCLSPAK</sequence>
<evidence type="ECO:0000313" key="3">
    <source>
        <dbReference type="Proteomes" id="UP000242715"/>
    </source>
</evidence>
<organism evidence="2 3">
    <name type="scientific">Trifolium subterraneum</name>
    <name type="common">Subterranean clover</name>
    <dbReference type="NCBI Taxonomy" id="3900"/>
    <lineage>
        <taxon>Eukaryota</taxon>
        <taxon>Viridiplantae</taxon>
        <taxon>Streptophyta</taxon>
        <taxon>Embryophyta</taxon>
        <taxon>Tracheophyta</taxon>
        <taxon>Spermatophyta</taxon>
        <taxon>Magnoliopsida</taxon>
        <taxon>eudicotyledons</taxon>
        <taxon>Gunneridae</taxon>
        <taxon>Pentapetalae</taxon>
        <taxon>rosids</taxon>
        <taxon>fabids</taxon>
        <taxon>Fabales</taxon>
        <taxon>Fabaceae</taxon>
        <taxon>Papilionoideae</taxon>
        <taxon>50 kb inversion clade</taxon>
        <taxon>NPAAA clade</taxon>
        <taxon>Hologalegina</taxon>
        <taxon>IRL clade</taxon>
        <taxon>Trifolieae</taxon>
        <taxon>Trifolium</taxon>
    </lineage>
</organism>
<keyword evidence="1" id="KW-0812">Transmembrane</keyword>
<dbReference type="AlphaFoldDB" id="A0A2Z6M9K8"/>